<gene>
    <name evidence="4" type="ORF">ODALV1_LOCUS5348</name>
</gene>
<name>A0ABP1Q208_9HEXA</name>
<dbReference type="SUPFAM" id="SSF54637">
    <property type="entry name" value="Thioesterase/thiol ester dehydrase-isomerase"/>
    <property type="match status" value="1"/>
</dbReference>
<dbReference type="Pfam" id="PF13279">
    <property type="entry name" value="4HBT_2"/>
    <property type="match status" value="1"/>
</dbReference>
<dbReference type="EMBL" id="CAXLJM020000016">
    <property type="protein sequence ID" value="CAL8082915.1"/>
    <property type="molecule type" value="Genomic_DNA"/>
</dbReference>
<evidence type="ECO:0000256" key="1">
    <source>
        <dbReference type="ARBA" id="ARBA00038228"/>
    </source>
</evidence>
<dbReference type="InterPro" id="IPR029069">
    <property type="entry name" value="HotDog_dom_sf"/>
</dbReference>
<feature type="transmembrane region" description="Helical" evidence="3">
    <location>
        <begin position="6"/>
        <end position="28"/>
    </location>
</feature>
<dbReference type="InterPro" id="IPR051490">
    <property type="entry name" value="THEM6_lcsJ_thioesterase"/>
</dbReference>
<dbReference type="PANTHER" id="PTHR12475:SF4">
    <property type="entry name" value="PROTEIN THEM6"/>
    <property type="match status" value="1"/>
</dbReference>
<proteinExistence type="inferred from homology"/>
<comment type="similarity">
    <text evidence="1">Belongs to the THEM6 family.</text>
</comment>
<keyword evidence="5" id="KW-1185">Reference proteome</keyword>
<evidence type="ECO:0000313" key="4">
    <source>
        <dbReference type="EMBL" id="CAL8082915.1"/>
    </source>
</evidence>
<protein>
    <recommendedName>
        <fullName evidence="2">Protein THEM6</fullName>
    </recommendedName>
</protein>
<reference evidence="4 5" key="1">
    <citation type="submission" date="2024-08" db="EMBL/GenBank/DDBJ databases">
        <authorList>
            <person name="Cucini C."/>
            <person name="Frati F."/>
        </authorList>
    </citation>
    <scope>NUCLEOTIDE SEQUENCE [LARGE SCALE GENOMIC DNA]</scope>
</reference>
<sequence length="207" mass="24456">MWSMCGALLFAYFMVDVHYYLRVAVIFLTGKYCRRRLPFTDASTIYGIVLPSDVDFMFTHMNNARYLREYDFARFDHATRSGVICEMFKTGGGFFVAAHTIRYRQPVMLFSTYKVLTRPIWWDKKYIYYDHRIVTLADGIIRSIGYSKSCLRFDVEEFVNVKHPGIDKPVMPDDMIKWIEYNKASSDRMKMCLTEKDYESTFKSKQG</sequence>
<keyword evidence="3" id="KW-1133">Transmembrane helix</keyword>
<dbReference type="Gene3D" id="3.10.129.10">
    <property type="entry name" value="Hotdog Thioesterase"/>
    <property type="match status" value="1"/>
</dbReference>
<keyword evidence="3" id="KW-0472">Membrane</keyword>
<accession>A0ABP1Q208</accession>
<dbReference type="PANTHER" id="PTHR12475">
    <property type="match status" value="1"/>
</dbReference>
<evidence type="ECO:0000256" key="2">
    <source>
        <dbReference type="ARBA" id="ARBA00041112"/>
    </source>
</evidence>
<comment type="caution">
    <text evidence="4">The sequence shown here is derived from an EMBL/GenBank/DDBJ whole genome shotgun (WGS) entry which is preliminary data.</text>
</comment>
<dbReference type="CDD" id="cd00586">
    <property type="entry name" value="4HBT"/>
    <property type="match status" value="1"/>
</dbReference>
<evidence type="ECO:0000256" key="3">
    <source>
        <dbReference type="SAM" id="Phobius"/>
    </source>
</evidence>
<evidence type="ECO:0000313" key="5">
    <source>
        <dbReference type="Proteomes" id="UP001642540"/>
    </source>
</evidence>
<keyword evidence="3" id="KW-0812">Transmembrane</keyword>
<organism evidence="4 5">
    <name type="scientific">Orchesella dallaii</name>
    <dbReference type="NCBI Taxonomy" id="48710"/>
    <lineage>
        <taxon>Eukaryota</taxon>
        <taxon>Metazoa</taxon>
        <taxon>Ecdysozoa</taxon>
        <taxon>Arthropoda</taxon>
        <taxon>Hexapoda</taxon>
        <taxon>Collembola</taxon>
        <taxon>Entomobryomorpha</taxon>
        <taxon>Entomobryoidea</taxon>
        <taxon>Orchesellidae</taxon>
        <taxon>Orchesellinae</taxon>
        <taxon>Orchesella</taxon>
    </lineage>
</organism>
<dbReference type="Proteomes" id="UP001642540">
    <property type="component" value="Unassembled WGS sequence"/>
</dbReference>